<dbReference type="eggNOG" id="KOG4574">
    <property type="taxonomic scope" value="Eukaryota"/>
</dbReference>
<feature type="domain" description="PUM-HD" evidence="6">
    <location>
        <begin position="748"/>
        <end position="1100"/>
    </location>
</feature>
<dbReference type="InterPro" id="IPR011989">
    <property type="entry name" value="ARM-like"/>
</dbReference>
<proteinExistence type="predicted"/>
<feature type="domain" description="RRM" evidence="5">
    <location>
        <begin position="567"/>
        <end position="642"/>
    </location>
</feature>
<gene>
    <name evidence="7" type="ORF">FOMPIDRAFT_1023922</name>
</gene>
<dbReference type="PROSITE" id="PS50303">
    <property type="entry name" value="PUM_HD"/>
    <property type="match status" value="1"/>
</dbReference>
<feature type="repeat" description="Pumilio" evidence="3">
    <location>
        <begin position="882"/>
        <end position="920"/>
    </location>
</feature>
<evidence type="ECO:0000256" key="3">
    <source>
        <dbReference type="PROSITE-ProRule" id="PRU00317"/>
    </source>
</evidence>
<dbReference type="AlphaFoldDB" id="S8FPC6"/>
<dbReference type="InParanoid" id="S8FPC6"/>
<organism evidence="7 8">
    <name type="scientific">Fomitopsis schrenkii</name>
    <name type="common">Brown rot fungus</name>
    <dbReference type="NCBI Taxonomy" id="2126942"/>
    <lineage>
        <taxon>Eukaryota</taxon>
        <taxon>Fungi</taxon>
        <taxon>Dikarya</taxon>
        <taxon>Basidiomycota</taxon>
        <taxon>Agaricomycotina</taxon>
        <taxon>Agaricomycetes</taxon>
        <taxon>Polyporales</taxon>
        <taxon>Fomitopsis</taxon>
    </lineage>
</organism>
<evidence type="ECO:0000256" key="4">
    <source>
        <dbReference type="SAM" id="MobiDB-lite"/>
    </source>
</evidence>
<dbReference type="OrthoDB" id="2017782at2759"/>
<dbReference type="FunFam" id="3.30.70.330:FF:000842">
    <property type="entry name" value="Pumilio domain-containing protein c"/>
    <property type="match status" value="1"/>
</dbReference>
<dbReference type="PROSITE" id="PS50102">
    <property type="entry name" value="RRM"/>
    <property type="match status" value="2"/>
</dbReference>
<evidence type="ECO:0008006" key="9">
    <source>
        <dbReference type="Google" id="ProtNLM"/>
    </source>
</evidence>
<feature type="region of interest" description="Disordered" evidence="4">
    <location>
        <begin position="1166"/>
        <end position="1236"/>
    </location>
</feature>
<sequence>MSLSANDNGFSARVNSGKTPPPAPSAAFAKRARELEAEQGIGARYRPPALRALASGGSPPNNDLSSSTNAPGETGTLPPTNYPAGFRRARAGTLPSNVQLAAQRFAAASSTLSSSTAAAAAAASTDSFSDQLQRQSFAPPASTASVRPGLRHSTSVASSVASSALGERNSRLRSGSLTLPSGGISNAFGSSLFSNTWTPSRNGGLPVLDDLRSVTSMDSGADDFDVHTLDYLGLDETLRHPPAATISELRNQAQAAIAGNLAANPSRLRATTVSSPYHIRPSAGSSLLATPNAEEEEELYDDGMYGRQSLSVYSEAENDYLSTAYMPKGFKQSDHLSVGMSSRPRAISVGNLDDTTRALQARRQAAAEAQAAYSELSIQTSLGGILRGDKASARSGVSPSVHFPNGELSRSNSYLAAPSSNQNRATSPKSEGSSQMQTPTRSLWIGNLDSSVTSEQLIHVFAPYGAIESLRLLPEKECGFVNFVDQADAIRAKEDVLNRLGGDIGMPNGQTVRIGFGKADSAPVAPAKGTNLNSPSATSPGGVLGKATGNNAGLAGMDAQLQSTPTRALWIGSIPSTTTPATILSVFSPYGPIESARVLTHKNCGFINFERLDDAVRARKALNGRDVLGSDVGAIRIGFAKVPVKNGSEGTGGQDDASGLNVQGIGELSVGATIHALRNVKGATTIPVDQQVLSGAVENYRSNLLLSMIASGAHASMFEPTGKPAGWTSAVTEQQMIMKELSGGSPDAEADVLALAEFRPPTMYYTTIPLVSERPHNRRWDASKLRELRKRLDTSTISTDEIDNVAADFLDGEIVDLASDWLGNTVVQKLFEKCSPGPRLAMLERLSPHLAMIGIHKNGTWAAQKIIECVQTPDEVALITQNLRPYVPPLLLDQFGNYVVQCCLRFGAPATDFLFDAMVDRLWEIAQGRFGARSMRACLESSHITVSQQRRIATAIILNSIPLATNPNGALLLTWLLDTSNFPSRYNLLAPRFTPHLSHLCTHKLASLTVLRIVNQKVELEASTQIVEALFLSPGDHVLTDVLGDQVNGVAVVHKILTSPFIDTNQRPSYVEATKRVLIELKVIATQAYRRLIEEVGLPVPNLQPTYTTNAPQPNSKNKYTAQSNYAMPGLPAGYPSNDQSLASMMAALQMGGQNAASGPPRLQIDPGYSQAPATGGRGRASNPASAFSPSTDPFNPFAMRSPDISNPRGNVPRRNGAMQSASTSSAVPYGSQSPSPNMMGMTQPSYNGMTSQPVPPHLYQAYMYQVYQQQNQPFHA</sequence>
<feature type="compositionally biased region" description="Polar residues" evidence="4">
    <location>
        <begin position="58"/>
        <end position="71"/>
    </location>
</feature>
<keyword evidence="8" id="KW-1185">Reference proteome</keyword>
<reference evidence="7 8" key="1">
    <citation type="journal article" date="2012" name="Science">
        <title>The Paleozoic origin of enzymatic lignin decomposition reconstructed from 31 fungal genomes.</title>
        <authorList>
            <person name="Floudas D."/>
            <person name="Binder M."/>
            <person name="Riley R."/>
            <person name="Barry K."/>
            <person name="Blanchette R.A."/>
            <person name="Henrissat B."/>
            <person name="Martinez A.T."/>
            <person name="Otillar R."/>
            <person name="Spatafora J.W."/>
            <person name="Yadav J.S."/>
            <person name="Aerts A."/>
            <person name="Benoit I."/>
            <person name="Boyd A."/>
            <person name="Carlson A."/>
            <person name="Copeland A."/>
            <person name="Coutinho P.M."/>
            <person name="de Vries R.P."/>
            <person name="Ferreira P."/>
            <person name="Findley K."/>
            <person name="Foster B."/>
            <person name="Gaskell J."/>
            <person name="Glotzer D."/>
            <person name="Gorecki P."/>
            <person name="Heitman J."/>
            <person name="Hesse C."/>
            <person name="Hori C."/>
            <person name="Igarashi K."/>
            <person name="Jurgens J.A."/>
            <person name="Kallen N."/>
            <person name="Kersten P."/>
            <person name="Kohler A."/>
            <person name="Kuees U."/>
            <person name="Kumar T.K.A."/>
            <person name="Kuo A."/>
            <person name="LaButti K."/>
            <person name="Larrondo L.F."/>
            <person name="Lindquist E."/>
            <person name="Ling A."/>
            <person name="Lombard V."/>
            <person name="Lucas S."/>
            <person name="Lundell T."/>
            <person name="Martin R."/>
            <person name="McLaughlin D.J."/>
            <person name="Morgenstern I."/>
            <person name="Morin E."/>
            <person name="Murat C."/>
            <person name="Nagy L.G."/>
            <person name="Nolan M."/>
            <person name="Ohm R.A."/>
            <person name="Patyshakuliyeva A."/>
            <person name="Rokas A."/>
            <person name="Ruiz-Duenas F.J."/>
            <person name="Sabat G."/>
            <person name="Salamov A."/>
            <person name="Samejima M."/>
            <person name="Schmutz J."/>
            <person name="Slot J.C."/>
            <person name="St John F."/>
            <person name="Stenlid J."/>
            <person name="Sun H."/>
            <person name="Sun S."/>
            <person name="Syed K."/>
            <person name="Tsang A."/>
            <person name="Wiebenga A."/>
            <person name="Young D."/>
            <person name="Pisabarro A."/>
            <person name="Eastwood D.C."/>
            <person name="Martin F."/>
            <person name="Cullen D."/>
            <person name="Grigoriev I.V."/>
            <person name="Hibbett D.S."/>
        </authorList>
    </citation>
    <scope>NUCLEOTIDE SEQUENCE</scope>
    <source>
        <strain evidence="8">FP-58527</strain>
    </source>
</reference>
<keyword evidence="1" id="KW-0677">Repeat</keyword>
<dbReference type="FunFam" id="3.30.70.330:FF:000486">
    <property type="entry name" value="Pumilio domain-containing protein c"/>
    <property type="match status" value="1"/>
</dbReference>
<dbReference type="InterPro" id="IPR033133">
    <property type="entry name" value="PUM-HD"/>
</dbReference>
<evidence type="ECO:0000259" key="5">
    <source>
        <dbReference type="PROSITE" id="PS50102"/>
    </source>
</evidence>
<dbReference type="PANTHER" id="PTHR47093">
    <property type="entry name" value="PROTEIN JSN1-RELATED"/>
    <property type="match status" value="1"/>
</dbReference>
<dbReference type="EMBL" id="KE504151">
    <property type="protein sequence ID" value="EPT00145.1"/>
    <property type="molecule type" value="Genomic_DNA"/>
</dbReference>
<feature type="compositionally biased region" description="Polar residues" evidence="4">
    <location>
        <begin position="1218"/>
        <end position="1236"/>
    </location>
</feature>
<dbReference type="InterPro" id="IPR052645">
    <property type="entry name" value="Pumilio_domain_protein"/>
</dbReference>
<dbReference type="HOGENOM" id="CLU_005652_1_0_1"/>
<dbReference type="InterPro" id="IPR001313">
    <property type="entry name" value="Pumilio_RNA-bd_rpt"/>
</dbReference>
<dbReference type="PANTHER" id="PTHR47093:SF1">
    <property type="entry name" value="PROTEIN JSN1-RELATED"/>
    <property type="match status" value="1"/>
</dbReference>
<keyword evidence="2" id="KW-0694">RNA-binding</keyword>
<dbReference type="GO" id="GO:0000288">
    <property type="term" value="P:nuclear-transcribed mRNA catabolic process, deadenylation-dependent decay"/>
    <property type="evidence" value="ECO:0007669"/>
    <property type="project" value="TreeGrafter"/>
</dbReference>
<feature type="compositionally biased region" description="Polar residues" evidence="4">
    <location>
        <begin position="1183"/>
        <end position="1194"/>
    </location>
</feature>
<dbReference type="Proteomes" id="UP000015241">
    <property type="component" value="Unassembled WGS sequence"/>
</dbReference>
<dbReference type="Gene3D" id="3.30.70.330">
    <property type="match status" value="2"/>
</dbReference>
<dbReference type="GO" id="GO:0003723">
    <property type="term" value="F:RNA binding"/>
    <property type="evidence" value="ECO:0007669"/>
    <property type="project" value="UniProtKB-UniRule"/>
</dbReference>
<feature type="repeat" description="Pumilio" evidence="3">
    <location>
        <begin position="808"/>
        <end position="844"/>
    </location>
</feature>
<dbReference type="Pfam" id="PF00076">
    <property type="entry name" value="RRM_1"/>
    <property type="match status" value="2"/>
</dbReference>
<dbReference type="PROSITE" id="PS50302">
    <property type="entry name" value="PUM"/>
    <property type="match status" value="2"/>
</dbReference>
<feature type="compositionally biased region" description="Polar residues" evidence="4">
    <location>
        <begin position="408"/>
        <end position="439"/>
    </location>
</feature>
<evidence type="ECO:0000256" key="1">
    <source>
        <dbReference type="ARBA" id="ARBA00022737"/>
    </source>
</evidence>
<dbReference type="Pfam" id="PF00806">
    <property type="entry name" value="PUF"/>
    <property type="match status" value="3"/>
</dbReference>
<dbReference type="SUPFAM" id="SSF48371">
    <property type="entry name" value="ARM repeat"/>
    <property type="match status" value="1"/>
</dbReference>
<protein>
    <recommendedName>
        <fullName evidence="9">PUM-HD domain-containing protein</fullName>
    </recommendedName>
</protein>
<accession>S8FPC6</accession>
<dbReference type="CDD" id="cd00590">
    <property type="entry name" value="RRM_SF"/>
    <property type="match status" value="1"/>
</dbReference>
<evidence type="ECO:0000313" key="8">
    <source>
        <dbReference type="Proteomes" id="UP000015241"/>
    </source>
</evidence>
<name>S8FPC6_FOMSC</name>
<evidence type="ECO:0000256" key="2">
    <source>
        <dbReference type="PROSITE-ProRule" id="PRU00176"/>
    </source>
</evidence>
<evidence type="ECO:0000259" key="6">
    <source>
        <dbReference type="PROSITE" id="PS50303"/>
    </source>
</evidence>
<evidence type="ECO:0000313" key="7">
    <source>
        <dbReference type="EMBL" id="EPT00145.1"/>
    </source>
</evidence>
<dbReference type="SMART" id="SM00025">
    <property type="entry name" value="Pumilio"/>
    <property type="match status" value="6"/>
</dbReference>
<dbReference type="SUPFAM" id="SSF54928">
    <property type="entry name" value="RNA-binding domain, RBD"/>
    <property type="match status" value="2"/>
</dbReference>
<feature type="region of interest" description="Disordered" evidence="4">
    <location>
        <begin position="393"/>
        <end position="439"/>
    </location>
</feature>
<feature type="domain" description="RRM" evidence="5">
    <location>
        <begin position="441"/>
        <end position="519"/>
    </location>
</feature>
<dbReference type="InterPro" id="IPR035979">
    <property type="entry name" value="RBD_domain_sf"/>
</dbReference>
<dbReference type="InterPro" id="IPR016024">
    <property type="entry name" value="ARM-type_fold"/>
</dbReference>
<dbReference type="InterPro" id="IPR000504">
    <property type="entry name" value="RRM_dom"/>
</dbReference>
<feature type="compositionally biased region" description="Low complexity" evidence="4">
    <location>
        <begin position="43"/>
        <end position="54"/>
    </location>
</feature>
<dbReference type="Gene3D" id="1.25.10.10">
    <property type="entry name" value="Leucine-rich Repeat Variant"/>
    <property type="match status" value="1"/>
</dbReference>
<feature type="region of interest" description="Disordered" evidence="4">
    <location>
        <begin position="1"/>
        <end position="87"/>
    </location>
</feature>
<feature type="compositionally biased region" description="Polar residues" evidence="4">
    <location>
        <begin position="1"/>
        <end position="18"/>
    </location>
</feature>
<dbReference type="InterPro" id="IPR012677">
    <property type="entry name" value="Nucleotide-bd_a/b_plait_sf"/>
</dbReference>
<dbReference type="STRING" id="743788.S8FPC6"/>
<dbReference type="SMART" id="SM00360">
    <property type="entry name" value="RRM"/>
    <property type="match status" value="2"/>
</dbReference>